<reference evidence="7 8" key="1">
    <citation type="submission" date="2018-06" db="EMBL/GenBank/DDBJ databases">
        <title>Comparative genomics reveals the genomic features of Rhizophagus irregularis, R. cerebriforme, R. diaphanum and Gigaspora rosea, and their symbiotic lifestyle signature.</title>
        <authorList>
            <person name="Morin E."/>
            <person name="San Clemente H."/>
            <person name="Chen E.C.H."/>
            <person name="De La Providencia I."/>
            <person name="Hainaut M."/>
            <person name="Kuo A."/>
            <person name="Kohler A."/>
            <person name="Murat C."/>
            <person name="Tang N."/>
            <person name="Roy S."/>
            <person name="Loubradou J."/>
            <person name="Henrissat B."/>
            <person name="Grigoriev I.V."/>
            <person name="Corradi N."/>
            <person name="Roux C."/>
            <person name="Martin F.M."/>
        </authorList>
    </citation>
    <scope>NUCLEOTIDE SEQUENCE [LARGE SCALE GENOMIC DNA]</scope>
    <source>
        <strain evidence="7 8">DAOM 194757</strain>
    </source>
</reference>
<keyword evidence="7" id="KW-0378">Hydrolase</keyword>
<dbReference type="EMBL" id="QKWP01000209">
    <property type="protein sequence ID" value="RIB24621.1"/>
    <property type="molecule type" value="Genomic_DNA"/>
</dbReference>
<organism evidence="7 8">
    <name type="scientific">Gigaspora rosea</name>
    <dbReference type="NCBI Taxonomy" id="44941"/>
    <lineage>
        <taxon>Eukaryota</taxon>
        <taxon>Fungi</taxon>
        <taxon>Fungi incertae sedis</taxon>
        <taxon>Mucoromycota</taxon>
        <taxon>Glomeromycotina</taxon>
        <taxon>Glomeromycetes</taxon>
        <taxon>Diversisporales</taxon>
        <taxon>Gigasporaceae</taxon>
        <taxon>Gigaspora</taxon>
    </lineage>
</organism>
<dbReference type="SMART" id="SM00490">
    <property type="entry name" value="HELICc"/>
    <property type="match status" value="1"/>
</dbReference>
<dbReference type="SUPFAM" id="SSF52540">
    <property type="entry name" value="P-loop containing nucleoside triphosphate hydrolases"/>
    <property type="match status" value="1"/>
</dbReference>
<dbReference type="EC" id="5.6.2.4" evidence="5"/>
<proteinExistence type="inferred from homology"/>
<keyword evidence="8" id="KW-1185">Reference proteome</keyword>
<dbReference type="GO" id="GO:0005694">
    <property type="term" value="C:chromosome"/>
    <property type="evidence" value="ECO:0007669"/>
    <property type="project" value="TreeGrafter"/>
</dbReference>
<protein>
    <recommendedName>
        <fullName evidence="5">DNA 3'-5' helicase</fullName>
        <ecNumber evidence="5">5.6.2.4</ecNumber>
    </recommendedName>
</protein>
<comment type="catalytic activity">
    <reaction evidence="4">
        <text>Couples ATP hydrolysis with the unwinding of duplex DNA by translocating in the 3'-5' direction.</text>
        <dbReference type="EC" id="5.6.2.4"/>
    </reaction>
</comment>
<gene>
    <name evidence="7" type="ORF">C2G38_1957681</name>
</gene>
<dbReference type="PROSITE" id="PS51194">
    <property type="entry name" value="HELICASE_CTER"/>
    <property type="match status" value="1"/>
</dbReference>
<dbReference type="GO" id="GO:0043138">
    <property type="term" value="F:3'-5' DNA helicase activity"/>
    <property type="evidence" value="ECO:0007669"/>
    <property type="project" value="UniProtKB-EC"/>
</dbReference>
<dbReference type="AlphaFoldDB" id="A0A397VSA6"/>
<dbReference type="GO" id="GO:0000724">
    <property type="term" value="P:double-strand break repair via homologous recombination"/>
    <property type="evidence" value="ECO:0007669"/>
    <property type="project" value="TreeGrafter"/>
</dbReference>
<name>A0A397VSA6_9GLOM</name>
<comment type="caution">
    <text evidence="7">The sequence shown here is derived from an EMBL/GenBank/DDBJ whole genome shotgun (WGS) entry which is preliminary data.</text>
</comment>
<keyword evidence="2" id="KW-0238">DNA-binding</keyword>
<dbReference type="Proteomes" id="UP000266673">
    <property type="component" value="Unassembled WGS sequence"/>
</dbReference>
<dbReference type="STRING" id="44941.A0A397VSA6"/>
<dbReference type="Pfam" id="PF00271">
    <property type="entry name" value="Helicase_C"/>
    <property type="match status" value="1"/>
</dbReference>
<feature type="domain" description="Helicase C-terminal" evidence="6">
    <location>
        <begin position="47"/>
        <end position="188"/>
    </location>
</feature>
<evidence type="ECO:0000313" key="8">
    <source>
        <dbReference type="Proteomes" id="UP000266673"/>
    </source>
</evidence>
<evidence type="ECO:0000256" key="2">
    <source>
        <dbReference type="ARBA" id="ARBA00023125"/>
    </source>
</evidence>
<dbReference type="GO" id="GO:0016787">
    <property type="term" value="F:hydrolase activity"/>
    <property type="evidence" value="ECO:0007669"/>
    <property type="project" value="UniProtKB-KW"/>
</dbReference>
<evidence type="ECO:0000256" key="5">
    <source>
        <dbReference type="ARBA" id="ARBA00034808"/>
    </source>
</evidence>
<evidence type="ECO:0000256" key="4">
    <source>
        <dbReference type="ARBA" id="ARBA00034617"/>
    </source>
</evidence>
<keyword evidence="3" id="KW-0413">Isomerase</keyword>
<evidence type="ECO:0000259" key="6">
    <source>
        <dbReference type="PROSITE" id="PS51194"/>
    </source>
</evidence>
<sequence length="188" mass="21036">LLLTATCSQIIAQKIMTSLNRFDFNIIRNSSLHRPEIVLGVIPKPSKLEKLFEKICESLDTITSDRIIIYSATVAHCNELATYLASRYGTSIIGKYHGSLDDITKNVNLNVWKNGFVRIMCATNAFGMGINVANIWLVIYTTFSMSLDNFVQEIGCAARDGEESKSILFFSRADIRNLLYILTGGRTK</sequence>
<dbReference type="PANTHER" id="PTHR13710">
    <property type="entry name" value="DNA HELICASE RECQ FAMILY MEMBER"/>
    <property type="match status" value="1"/>
</dbReference>
<dbReference type="GO" id="GO:0005737">
    <property type="term" value="C:cytoplasm"/>
    <property type="evidence" value="ECO:0007669"/>
    <property type="project" value="TreeGrafter"/>
</dbReference>
<evidence type="ECO:0000313" key="7">
    <source>
        <dbReference type="EMBL" id="RIB24621.1"/>
    </source>
</evidence>
<evidence type="ECO:0000256" key="3">
    <source>
        <dbReference type="ARBA" id="ARBA00023235"/>
    </source>
</evidence>
<dbReference type="PANTHER" id="PTHR13710:SF105">
    <property type="entry name" value="ATP-DEPENDENT DNA HELICASE Q1"/>
    <property type="match status" value="1"/>
</dbReference>
<dbReference type="OrthoDB" id="10261556at2759"/>
<dbReference type="InterPro" id="IPR027417">
    <property type="entry name" value="P-loop_NTPase"/>
</dbReference>
<dbReference type="Gene3D" id="3.40.50.300">
    <property type="entry name" value="P-loop containing nucleotide triphosphate hydrolases"/>
    <property type="match status" value="1"/>
</dbReference>
<dbReference type="GO" id="GO:0003677">
    <property type="term" value="F:DNA binding"/>
    <property type="evidence" value="ECO:0007669"/>
    <property type="project" value="UniProtKB-KW"/>
</dbReference>
<evidence type="ECO:0000256" key="1">
    <source>
        <dbReference type="ARBA" id="ARBA00005446"/>
    </source>
</evidence>
<dbReference type="GO" id="GO:0009378">
    <property type="term" value="F:four-way junction helicase activity"/>
    <property type="evidence" value="ECO:0007669"/>
    <property type="project" value="TreeGrafter"/>
</dbReference>
<dbReference type="InterPro" id="IPR001650">
    <property type="entry name" value="Helicase_C-like"/>
</dbReference>
<comment type="similarity">
    <text evidence="1">Belongs to the helicase family. RecQ subfamily.</text>
</comment>
<accession>A0A397VSA6</accession>
<feature type="non-terminal residue" evidence="7">
    <location>
        <position position="1"/>
    </location>
</feature>